<evidence type="ECO:0000313" key="2">
    <source>
        <dbReference type="Proteomes" id="UP000068250"/>
    </source>
</evidence>
<accession>A0A0U5BLN9</accession>
<dbReference type="Proteomes" id="UP000068250">
    <property type="component" value="Chromosome I"/>
</dbReference>
<dbReference type="RefSeq" id="WP_059024409.1">
    <property type="nucleotide sequence ID" value="NZ_LN609302.1"/>
</dbReference>
<protein>
    <submittedName>
        <fullName evidence="1">Uncharacterized protein</fullName>
    </submittedName>
</protein>
<proteinExistence type="predicted"/>
<organism evidence="1 2">
    <name type="scientific">Acetobacter ghanensis</name>
    <dbReference type="NCBI Taxonomy" id="431306"/>
    <lineage>
        <taxon>Bacteria</taxon>
        <taxon>Pseudomonadati</taxon>
        <taxon>Pseudomonadota</taxon>
        <taxon>Alphaproteobacteria</taxon>
        <taxon>Acetobacterales</taxon>
        <taxon>Acetobacteraceae</taxon>
        <taxon>Acetobacter</taxon>
    </lineage>
</organism>
<gene>
    <name evidence="1" type="ORF">AGA_2444</name>
</gene>
<dbReference type="STRING" id="431306.AGA_2444"/>
<dbReference type="AlphaFoldDB" id="A0A0U5BLN9"/>
<name>A0A0U5BLN9_9PROT</name>
<evidence type="ECO:0000313" key="1">
    <source>
        <dbReference type="EMBL" id="CEF57132.1"/>
    </source>
</evidence>
<sequence>MRGEQTLGVLMGLTLNTAQNDTIPIYNCQRPFSQKKKSTFPLLFSARGLRSILQREIAFFAFERTDQTRL</sequence>
<dbReference type="PATRIC" id="fig|431306.5.peg.2522"/>
<dbReference type="EMBL" id="LN609302">
    <property type="protein sequence ID" value="CEF57132.1"/>
    <property type="molecule type" value="Genomic_DNA"/>
</dbReference>
<reference evidence="2" key="1">
    <citation type="submission" date="2014-09" db="EMBL/GenBank/DDBJ databases">
        <authorList>
            <person name="Illeghems K.G."/>
        </authorList>
    </citation>
    <scope>NUCLEOTIDE SEQUENCE [LARGE SCALE GENOMIC DNA]</scope>
    <source>
        <strain evidence="2">LMG 23848T</strain>
    </source>
</reference>